<evidence type="ECO:0000313" key="1">
    <source>
        <dbReference type="EMBL" id="MFC7234879.1"/>
    </source>
</evidence>
<proteinExistence type="predicted"/>
<dbReference type="EMBL" id="JBHTAP010000001">
    <property type="protein sequence ID" value="MFC7234879.1"/>
    <property type="molecule type" value="Genomic_DNA"/>
</dbReference>
<dbReference type="GeneID" id="79266552"/>
<dbReference type="AlphaFoldDB" id="A0ABD5ZNW4"/>
<protein>
    <submittedName>
        <fullName evidence="1">Uncharacterized protein</fullName>
    </submittedName>
</protein>
<name>A0ABD5ZNW4_9EURY</name>
<evidence type="ECO:0000313" key="2">
    <source>
        <dbReference type="Proteomes" id="UP001596398"/>
    </source>
</evidence>
<sequence>MKPPKVRAARAALREALNATENRRAHRRVDEALEHLAALDAD</sequence>
<dbReference type="RefSeq" id="WP_276235900.1">
    <property type="nucleotide sequence ID" value="NZ_CP119802.1"/>
</dbReference>
<keyword evidence="2" id="KW-1185">Reference proteome</keyword>
<organism evidence="1 2">
    <name type="scientific">Halosegnis marinus</name>
    <dbReference type="NCBI Taxonomy" id="3034023"/>
    <lineage>
        <taxon>Archaea</taxon>
        <taxon>Methanobacteriati</taxon>
        <taxon>Methanobacteriota</taxon>
        <taxon>Stenosarchaea group</taxon>
        <taxon>Halobacteria</taxon>
        <taxon>Halobacteriales</taxon>
        <taxon>Natronomonadaceae</taxon>
        <taxon>Halosegnis</taxon>
    </lineage>
</organism>
<comment type="caution">
    <text evidence="1">The sequence shown here is derived from an EMBL/GenBank/DDBJ whole genome shotgun (WGS) entry which is preliminary data.</text>
</comment>
<reference evidence="1 2" key="1">
    <citation type="journal article" date="2019" name="Int. J. Syst. Evol. Microbiol.">
        <title>The Global Catalogue of Microorganisms (GCM) 10K type strain sequencing project: providing services to taxonomists for standard genome sequencing and annotation.</title>
        <authorList>
            <consortium name="The Broad Institute Genomics Platform"/>
            <consortium name="The Broad Institute Genome Sequencing Center for Infectious Disease"/>
            <person name="Wu L."/>
            <person name="Ma J."/>
        </authorList>
    </citation>
    <scope>NUCLEOTIDE SEQUENCE [LARGE SCALE GENOMIC DNA]</scope>
    <source>
        <strain evidence="1 2">DT85</strain>
    </source>
</reference>
<dbReference type="Proteomes" id="UP001596398">
    <property type="component" value="Unassembled WGS sequence"/>
</dbReference>
<accession>A0ABD5ZNW4</accession>
<gene>
    <name evidence="1" type="ORF">ACFQJ4_06045</name>
</gene>